<feature type="region of interest" description="Disordered" evidence="1">
    <location>
        <begin position="50"/>
        <end position="81"/>
    </location>
</feature>
<protein>
    <submittedName>
        <fullName evidence="2">Uncharacterized protein</fullName>
    </submittedName>
</protein>
<organism evidence="2 3">
    <name type="scientific">Elysia crispata</name>
    <name type="common">lettuce slug</name>
    <dbReference type="NCBI Taxonomy" id="231223"/>
    <lineage>
        <taxon>Eukaryota</taxon>
        <taxon>Metazoa</taxon>
        <taxon>Spiralia</taxon>
        <taxon>Lophotrochozoa</taxon>
        <taxon>Mollusca</taxon>
        <taxon>Gastropoda</taxon>
        <taxon>Heterobranchia</taxon>
        <taxon>Euthyneura</taxon>
        <taxon>Panpulmonata</taxon>
        <taxon>Sacoglossa</taxon>
        <taxon>Placobranchoidea</taxon>
        <taxon>Plakobranchidae</taxon>
        <taxon>Elysia</taxon>
    </lineage>
</organism>
<name>A0AAE1D123_9GAST</name>
<evidence type="ECO:0000313" key="3">
    <source>
        <dbReference type="Proteomes" id="UP001283361"/>
    </source>
</evidence>
<evidence type="ECO:0000313" key="2">
    <source>
        <dbReference type="EMBL" id="KAK3748855.1"/>
    </source>
</evidence>
<feature type="compositionally biased region" description="Basic and acidic residues" evidence="1">
    <location>
        <begin position="1"/>
        <end position="17"/>
    </location>
</feature>
<feature type="region of interest" description="Disordered" evidence="1">
    <location>
        <begin position="1"/>
        <end position="33"/>
    </location>
</feature>
<evidence type="ECO:0000256" key="1">
    <source>
        <dbReference type="SAM" id="MobiDB-lite"/>
    </source>
</evidence>
<sequence length="139" mass="15492">TDHIASADNCYKDRNMEEEGEDDDDDDNVDCHVDDIPRLSEMQIDLHQGGARSKFQTSGAAPVTRPGPHHSYPDNDMHKNNVASECKTSTKSHLPQEDIPGFGNMNIKLHQDGGREINTGEVEKGQDQNVQQVRHFLGI</sequence>
<dbReference type="AlphaFoldDB" id="A0AAE1D123"/>
<accession>A0AAE1D123</accession>
<dbReference type="EMBL" id="JAWDGP010005984">
    <property type="protein sequence ID" value="KAK3748855.1"/>
    <property type="molecule type" value="Genomic_DNA"/>
</dbReference>
<feature type="compositionally biased region" description="Acidic residues" evidence="1">
    <location>
        <begin position="18"/>
        <end position="28"/>
    </location>
</feature>
<comment type="caution">
    <text evidence="2">The sequence shown here is derived from an EMBL/GenBank/DDBJ whole genome shotgun (WGS) entry which is preliminary data.</text>
</comment>
<feature type="non-terminal residue" evidence="2">
    <location>
        <position position="1"/>
    </location>
</feature>
<proteinExistence type="predicted"/>
<dbReference type="Proteomes" id="UP001283361">
    <property type="component" value="Unassembled WGS sequence"/>
</dbReference>
<keyword evidence="3" id="KW-1185">Reference proteome</keyword>
<gene>
    <name evidence="2" type="ORF">RRG08_066732</name>
</gene>
<reference evidence="2" key="1">
    <citation type="journal article" date="2023" name="G3 (Bethesda)">
        <title>A reference genome for the long-term kleptoplast-retaining sea slug Elysia crispata morphotype clarki.</title>
        <authorList>
            <person name="Eastman K.E."/>
            <person name="Pendleton A.L."/>
            <person name="Shaikh M.A."/>
            <person name="Suttiyut T."/>
            <person name="Ogas R."/>
            <person name="Tomko P."/>
            <person name="Gavelis G."/>
            <person name="Widhalm J.R."/>
            <person name="Wisecaver J.H."/>
        </authorList>
    </citation>
    <scope>NUCLEOTIDE SEQUENCE</scope>
    <source>
        <strain evidence="2">ECLA1</strain>
    </source>
</reference>